<organism evidence="2 3">
    <name type="scientific">Spongiactinospora gelatinilytica</name>
    <dbReference type="NCBI Taxonomy" id="2666298"/>
    <lineage>
        <taxon>Bacteria</taxon>
        <taxon>Bacillati</taxon>
        <taxon>Actinomycetota</taxon>
        <taxon>Actinomycetes</taxon>
        <taxon>Streptosporangiales</taxon>
        <taxon>Streptosporangiaceae</taxon>
        <taxon>Spongiactinospora</taxon>
    </lineage>
</organism>
<dbReference type="RefSeq" id="WP_111168687.1">
    <property type="nucleotide sequence ID" value="NZ_POUA01000137.1"/>
</dbReference>
<name>A0A2W2G630_9ACTN</name>
<dbReference type="EMBL" id="POUA01000137">
    <property type="protein sequence ID" value="PZG43453.1"/>
    <property type="molecule type" value="Genomic_DNA"/>
</dbReference>
<dbReference type="PANTHER" id="PTHR40265">
    <property type="entry name" value="BLL2707 PROTEIN"/>
    <property type="match status" value="1"/>
</dbReference>
<dbReference type="Pfam" id="PF13468">
    <property type="entry name" value="Glyoxalase_3"/>
    <property type="match status" value="1"/>
</dbReference>
<protein>
    <recommendedName>
        <fullName evidence="1">Glyoxalase-like domain-containing protein</fullName>
    </recommendedName>
</protein>
<dbReference type="AlphaFoldDB" id="A0A2W2G630"/>
<accession>A0A2W2G630</accession>
<dbReference type="Gene3D" id="3.10.180.10">
    <property type="entry name" value="2,3-Dihydroxybiphenyl 1,2-Dioxygenase, domain 1"/>
    <property type="match status" value="1"/>
</dbReference>
<evidence type="ECO:0000313" key="3">
    <source>
        <dbReference type="Proteomes" id="UP000248544"/>
    </source>
</evidence>
<evidence type="ECO:0000259" key="1">
    <source>
        <dbReference type="Pfam" id="PF13468"/>
    </source>
</evidence>
<dbReference type="SUPFAM" id="SSF54593">
    <property type="entry name" value="Glyoxalase/Bleomycin resistance protein/Dihydroxybiphenyl dioxygenase"/>
    <property type="match status" value="1"/>
</dbReference>
<keyword evidence="3" id="KW-1185">Reference proteome</keyword>
<dbReference type="Proteomes" id="UP000248544">
    <property type="component" value="Unassembled WGS sequence"/>
</dbReference>
<dbReference type="InterPro" id="IPR029068">
    <property type="entry name" value="Glyas_Bleomycin-R_OHBP_Dase"/>
</dbReference>
<comment type="caution">
    <text evidence="2">The sequence shown here is derived from an EMBL/GenBank/DDBJ whole genome shotgun (WGS) entry which is preliminary data.</text>
</comment>
<gene>
    <name evidence="2" type="ORF">C1I98_18410</name>
</gene>
<sequence>MLDHLVYATPDLDATVAELADRLGVRAAEGGRHLGYGTHNRLIGLGGRRYLEIVGPDPEQPAPAAGRWFGVDALAGASLTTWAVAATDIEEQAGKARAEGYDLGEVLEMSRASANGAAILEWRLTPPRAGSIVPFLIQWGSTAHPGASGLPPVRLVSFAAGHPNPATVRDDLAMVGVGLDVFPSARPMLVAVVEGRRGPVRLVTA</sequence>
<proteinExistence type="predicted"/>
<feature type="domain" description="Glyoxalase-like" evidence="1">
    <location>
        <begin position="2"/>
        <end position="172"/>
    </location>
</feature>
<dbReference type="PANTHER" id="PTHR40265:SF1">
    <property type="entry name" value="GLYOXALASE-LIKE DOMAIN-CONTAINING PROTEIN"/>
    <property type="match status" value="1"/>
</dbReference>
<reference evidence="2 3" key="1">
    <citation type="submission" date="2018-01" db="EMBL/GenBank/DDBJ databases">
        <title>Draft genome sequence of Sphaerisporangium sp. 7K107.</title>
        <authorList>
            <person name="Sahin N."/>
            <person name="Saygin H."/>
            <person name="Ay H."/>
        </authorList>
    </citation>
    <scope>NUCLEOTIDE SEQUENCE [LARGE SCALE GENOMIC DNA]</scope>
    <source>
        <strain evidence="2 3">7K107</strain>
    </source>
</reference>
<dbReference type="InterPro" id="IPR025870">
    <property type="entry name" value="Glyoxalase-like_dom"/>
</dbReference>
<evidence type="ECO:0000313" key="2">
    <source>
        <dbReference type="EMBL" id="PZG43453.1"/>
    </source>
</evidence>